<accession>A0A7W5JW43</accession>
<dbReference type="AlphaFoldDB" id="A0A7W5JW43"/>
<dbReference type="Proteomes" id="UP000565572">
    <property type="component" value="Unassembled WGS sequence"/>
</dbReference>
<keyword evidence="1" id="KW-0472">Membrane</keyword>
<evidence type="ECO:0000313" key="2">
    <source>
        <dbReference type="EMBL" id="MBB3327414.1"/>
    </source>
</evidence>
<sequence>MGEIFLKAFEALWQVLVAGIILGAGLPAVFALGIKALGTGRTLAADGATYTTPPTGAGRAGSTVLFAVCVAAILFGIFLVVASGFGLKIFGS</sequence>
<evidence type="ECO:0000313" key="3">
    <source>
        <dbReference type="Proteomes" id="UP000565572"/>
    </source>
</evidence>
<keyword evidence="1" id="KW-0812">Transmembrane</keyword>
<comment type="caution">
    <text evidence="2">The sequence shown here is derived from an EMBL/GenBank/DDBJ whole genome shotgun (WGS) entry which is preliminary data.</text>
</comment>
<reference evidence="2 3" key="1">
    <citation type="submission" date="2020-08" db="EMBL/GenBank/DDBJ databases">
        <title>Sequencing the genomes of 1000 actinobacteria strains.</title>
        <authorList>
            <person name="Klenk H.-P."/>
        </authorList>
    </citation>
    <scope>NUCLEOTIDE SEQUENCE [LARGE SCALE GENOMIC DNA]</scope>
    <source>
        <strain evidence="2 3">DSM 11053</strain>
    </source>
</reference>
<evidence type="ECO:0000256" key="1">
    <source>
        <dbReference type="SAM" id="Phobius"/>
    </source>
</evidence>
<feature type="transmembrane region" description="Helical" evidence="1">
    <location>
        <begin position="12"/>
        <end position="34"/>
    </location>
</feature>
<keyword evidence="1" id="KW-1133">Transmembrane helix</keyword>
<dbReference type="RefSeq" id="WP_183338629.1">
    <property type="nucleotide sequence ID" value="NZ_JACHZG010000001.1"/>
</dbReference>
<dbReference type="EMBL" id="JACHZG010000001">
    <property type="protein sequence ID" value="MBB3327414.1"/>
    <property type="molecule type" value="Genomic_DNA"/>
</dbReference>
<keyword evidence="3" id="KW-1185">Reference proteome</keyword>
<protein>
    <submittedName>
        <fullName evidence="2">Uncharacterized protein</fullName>
    </submittedName>
</protein>
<gene>
    <name evidence="2" type="ORF">FHX39_002358</name>
</gene>
<organism evidence="2 3">
    <name type="scientific">Microlunatus antarcticus</name>
    <dbReference type="NCBI Taxonomy" id="53388"/>
    <lineage>
        <taxon>Bacteria</taxon>
        <taxon>Bacillati</taxon>
        <taxon>Actinomycetota</taxon>
        <taxon>Actinomycetes</taxon>
        <taxon>Propionibacteriales</taxon>
        <taxon>Propionibacteriaceae</taxon>
        <taxon>Microlunatus</taxon>
    </lineage>
</organism>
<proteinExistence type="predicted"/>
<name>A0A7W5JW43_9ACTN</name>
<feature type="transmembrane region" description="Helical" evidence="1">
    <location>
        <begin position="64"/>
        <end position="87"/>
    </location>
</feature>